<dbReference type="InterPro" id="IPR032472">
    <property type="entry name" value="ArgoL2"/>
</dbReference>
<proteinExistence type="predicted"/>
<gene>
    <name evidence="3" type="ORF">CSSPJE1EN2_LOCUS25043</name>
</gene>
<protein>
    <recommendedName>
        <fullName evidence="2">Argonaute linker 2 domain-containing protein</fullName>
    </recommendedName>
</protein>
<dbReference type="EMBL" id="CAXHBF010000098">
    <property type="protein sequence ID" value="CAK9855111.1"/>
    <property type="molecule type" value="Genomic_DNA"/>
</dbReference>
<keyword evidence="4" id="KW-1185">Reference proteome</keyword>
<feature type="region of interest" description="Disordered" evidence="1">
    <location>
        <begin position="292"/>
        <end position="313"/>
    </location>
</feature>
<evidence type="ECO:0000259" key="2">
    <source>
        <dbReference type="Pfam" id="PF16488"/>
    </source>
</evidence>
<accession>A0ABP0ZZD7</accession>
<evidence type="ECO:0000256" key="1">
    <source>
        <dbReference type="SAM" id="MobiDB-lite"/>
    </source>
</evidence>
<dbReference type="Proteomes" id="UP001497522">
    <property type="component" value="Unassembled WGS sequence"/>
</dbReference>
<dbReference type="PANTHER" id="PTHR22891">
    <property type="entry name" value="EUKARYOTIC TRANSLATION INITIATION FACTOR 2C"/>
    <property type="match status" value="1"/>
</dbReference>
<comment type="caution">
    <text evidence="3">The sequence shown here is derived from an EMBL/GenBank/DDBJ whole genome shotgun (WGS) entry which is preliminary data.</text>
</comment>
<dbReference type="Pfam" id="PF16488">
    <property type="entry name" value="ArgoL2"/>
    <property type="match status" value="1"/>
</dbReference>
<organism evidence="3 4">
    <name type="scientific">Sphagnum jensenii</name>
    <dbReference type="NCBI Taxonomy" id="128206"/>
    <lineage>
        <taxon>Eukaryota</taxon>
        <taxon>Viridiplantae</taxon>
        <taxon>Streptophyta</taxon>
        <taxon>Embryophyta</taxon>
        <taxon>Bryophyta</taxon>
        <taxon>Sphagnophytina</taxon>
        <taxon>Sphagnopsida</taxon>
        <taxon>Sphagnales</taxon>
        <taxon>Sphagnaceae</taxon>
        <taxon>Sphagnum</taxon>
    </lineage>
</organism>
<sequence length="689" mass="76843">MTGMSMKNPIAALINLLEGSMPNPISSFPPALLIECQICEGRDHIARTCPRLITPWPKCARCGGPHKTESCGVRYPFDSDLGRAEGRYQRKQHEKGSRFGAANFMEALPSDRAAVATVKEKITGRQPVDELAKITESRWQYAVTPYEEPRAEPSNTKKEHLDVVENETSVEAVEAAKEIDDIPELGDEDAIIQQDQAPLMDDEIDDFHEAADGRIVAEFVEAIQDLEKTAALVAEDINIRSKLEAKKEEPFTFVLPPSAVEDDPVNQITMVSCTDEQQSRLVYVLVEVSQQADPSSRTEHSMEMKGDDSRDEAASLELPDSFVAPGASSMTPMQVTCQRPPGRDDDTFRTVSRNAYKQDLYVQEFGVSISNRLANVEARTLPFPRLKYHDSSWEECIPSIGQRNMMHKKVVHGGSVRLWACINFSPYITATIAPQLCNELIEICRTSGMVFEMNPVLTIQCARPEHCNDVSFTDLKWARDADPENNRSFSNMEVVVLNKNIDQDKFEETSNVAGLADEHEERPRLSAISEGIHSATSKSKEIVVGPEAALCEWAIPNEFQDHPTTAEVNESSKGRGLLEMADCVFATANCKMDANGTTETPPKGLGVFLWKAMHDSTLTSLAISVEEVSVKQKTKACYTDQPMNPSMGQTGVFSLWMEEGCWIYYIQDANGRMWERTCRDLQIHHVQPD</sequence>
<name>A0ABP0ZZD7_9BRYO</name>
<evidence type="ECO:0000313" key="4">
    <source>
        <dbReference type="Proteomes" id="UP001497522"/>
    </source>
</evidence>
<feature type="compositionally biased region" description="Basic and acidic residues" evidence="1">
    <location>
        <begin position="296"/>
        <end position="313"/>
    </location>
</feature>
<evidence type="ECO:0000313" key="3">
    <source>
        <dbReference type="EMBL" id="CAK9855111.1"/>
    </source>
</evidence>
<reference evidence="3" key="1">
    <citation type="submission" date="2024-03" db="EMBL/GenBank/DDBJ databases">
        <authorList>
            <consortium name="ELIXIR-Norway"/>
            <consortium name="Elixir Norway"/>
        </authorList>
    </citation>
    <scope>NUCLEOTIDE SEQUENCE</scope>
</reference>
<dbReference type="Gene3D" id="3.40.50.2300">
    <property type="match status" value="1"/>
</dbReference>
<feature type="domain" description="Argonaute linker 2" evidence="2">
    <location>
        <begin position="351"/>
        <end position="388"/>
    </location>
</feature>